<proteinExistence type="predicted"/>
<reference evidence="2 3" key="1">
    <citation type="submission" date="2012-10" db="EMBL/GenBank/DDBJ databases">
        <title>Genome sequence of Variovorax paradoxus B4.</title>
        <authorList>
            <person name="Schuldes J."/>
            <person name="Brandt U."/>
            <person name="Hiessl S."/>
            <person name="Wuebbeler J.H."/>
            <person name="Thuermer A."/>
            <person name="Steinbuechel A."/>
            <person name="Daniel R."/>
        </authorList>
    </citation>
    <scope>NUCLEOTIDE SEQUENCE [LARGE SCALE GENOMIC DNA]</scope>
    <source>
        <strain evidence="2 3">B4</strain>
    </source>
</reference>
<feature type="region of interest" description="Disordered" evidence="1">
    <location>
        <begin position="1"/>
        <end position="30"/>
    </location>
</feature>
<dbReference type="HOGENOM" id="CLU_2235422_0_0_4"/>
<gene>
    <name evidence="2" type="ORF">VAPA_1c46980</name>
</gene>
<evidence type="ECO:0000313" key="2">
    <source>
        <dbReference type="EMBL" id="AGU51765.1"/>
    </source>
</evidence>
<protein>
    <submittedName>
        <fullName evidence="2">Uncharacterized protein</fullName>
    </submittedName>
</protein>
<evidence type="ECO:0000313" key="3">
    <source>
        <dbReference type="Proteomes" id="UP000016223"/>
    </source>
</evidence>
<dbReference type="KEGG" id="vpd:VAPA_1c46980"/>
<name>T1XHZ9_VARPD</name>
<dbReference type="Proteomes" id="UP000016223">
    <property type="component" value="Chromosome 1"/>
</dbReference>
<dbReference type="AlphaFoldDB" id="T1XHZ9"/>
<organism evidence="2 3">
    <name type="scientific">Variovorax paradoxus B4</name>
    <dbReference type="NCBI Taxonomy" id="1246301"/>
    <lineage>
        <taxon>Bacteria</taxon>
        <taxon>Pseudomonadati</taxon>
        <taxon>Pseudomonadota</taxon>
        <taxon>Betaproteobacteria</taxon>
        <taxon>Burkholderiales</taxon>
        <taxon>Comamonadaceae</taxon>
        <taxon>Variovorax</taxon>
    </lineage>
</organism>
<feature type="compositionally biased region" description="Polar residues" evidence="1">
    <location>
        <begin position="1"/>
        <end position="13"/>
    </location>
</feature>
<sequence>MRQGSQLGPSQTIARPDLAPHSCRWNSAGQGVNVQSNSIDGLMPSQAARRRTQPRLGMHWRGHECNASRCLQTSTCCLPHDATGLAAFGGRGPSTSPLTSPSEPV</sequence>
<evidence type="ECO:0000256" key="1">
    <source>
        <dbReference type="SAM" id="MobiDB-lite"/>
    </source>
</evidence>
<dbReference type="EMBL" id="CP003911">
    <property type="protein sequence ID" value="AGU51765.1"/>
    <property type="molecule type" value="Genomic_DNA"/>
</dbReference>
<accession>T1XHZ9</accession>